<feature type="non-terminal residue" evidence="1">
    <location>
        <position position="51"/>
    </location>
</feature>
<accession>A0A8S2W524</accession>
<organism evidence="1 2">
    <name type="scientific">Rotaria magnacalcarata</name>
    <dbReference type="NCBI Taxonomy" id="392030"/>
    <lineage>
        <taxon>Eukaryota</taxon>
        <taxon>Metazoa</taxon>
        <taxon>Spiralia</taxon>
        <taxon>Gnathifera</taxon>
        <taxon>Rotifera</taxon>
        <taxon>Eurotatoria</taxon>
        <taxon>Bdelloidea</taxon>
        <taxon>Philodinida</taxon>
        <taxon>Philodinidae</taxon>
        <taxon>Rotaria</taxon>
    </lineage>
</organism>
<evidence type="ECO:0000313" key="2">
    <source>
        <dbReference type="Proteomes" id="UP000681720"/>
    </source>
</evidence>
<gene>
    <name evidence="1" type="ORF">GIL414_LOCUS31388</name>
</gene>
<comment type="caution">
    <text evidence="1">The sequence shown here is derived from an EMBL/GenBank/DDBJ whole genome shotgun (WGS) entry which is preliminary data.</text>
</comment>
<sequence>AIATDPQGIFDDVIGLKEAKETLSNAIILPVKSPYLFHGNRKSWTSILLYG</sequence>
<evidence type="ECO:0000313" key="1">
    <source>
        <dbReference type="EMBL" id="CAF4427635.1"/>
    </source>
</evidence>
<dbReference type="InterPro" id="IPR027417">
    <property type="entry name" value="P-loop_NTPase"/>
</dbReference>
<dbReference type="Proteomes" id="UP000681720">
    <property type="component" value="Unassembled WGS sequence"/>
</dbReference>
<dbReference type="EMBL" id="CAJOBJ010063342">
    <property type="protein sequence ID" value="CAF4427635.1"/>
    <property type="molecule type" value="Genomic_DNA"/>
</dbReference>
<dbReference type="AlphaFoldDB" id="A0A8S2W524"/>
<name>A0A8S2W524_9BILA</name>
<dbReference type="SUPFAM" id="SSF52540">
    <property type="entry name" value="P-loop containing nucleoside triphosphate hydrolases"/>
    <property type="match status" value="1"/>
</dbReference>
<dbReference type="Gene3D" id="3.40.50.300">
    <property type="entry name" value="P-loop containing nucleotide triphosphate hydrolases"/>
    <property type="match status" value="1"/>
</dbReference>
<protein>
    <submittedName>
        <fullName evidence="1">Uncharacterized protein</fullName>
    </submittedName>
</protein>
<reference evidence="1" key="1">
    <citation type="submission" date="2021-02" db="EMBL/GenBank/DDBJ databases">
        <authorList>
            <person name="Nowell W R."/>
        </authorList>
    </citation>
    <scope>NUCLEOTIDE SEQUENCE</scope>
</reference>
<proteinExistence type="predicted"/>
<feature type="non-terminal residue" evidence="1">
    <location>
        <position position="1"/>
    </location>
</feature>